<accession>A0A8J2TKS5</accession>
<gene>
    <name evidence="2" type="ORF">GCM10010978_19130</name>
</gene>
<reference evidence="2" key="1">
    <citation type="journal article" date="2014" name="Int. J. Syst. Evol. Microbiol.">
        <title>Complete genome sequence of Corynebacterium casei LMG S-19264T (=DSM 44701T), isolated from a smear-ripened cheese.</title>
        <authorList>
            <consortium name="US DOE Joint Genome Institute (JGI-PGF)"/>
            <person name="Walter F."/>
            <person name="Albersmeier A."/>
            <person name="Kalinowski J."/>
            <person name="Ruckert C."/>
        </authorList>
    </citation>
    <scope>NUCLEOTIDE SEQUENCE</scope>
    <source>
        <strain evidence="2">CGMCC 1.12360</strain>
    </source>
</reference>
<sequence>MLIGIISIIVIAIVLFVLSYFVNDRFEQLEGQVEQLSISMMQDTYQIKKKLKLLEEEVLPEEMMDDMLTKNNE</sequence>
<comment type="caution">
    <text evidence="2">The sequence shown here is derived from an EMBL/GenBank/DDBJ whole genome shotgun (WGS) entry which is preliminary data.</text>
</comment>
<dbReference type="Proteomes" id="UP000602050">
    <property type="component" value="Unassembled WGS sequence"/>
</dbReference>
<organism evidence="2 3">
    <name type="scientific">Compostibacillus humi</name>
    <dbReference type="NCBI Taxonomy" id="1245525"/>
    <lineage>
        <taxon>Bacteria</taxon>
        <taxon>Bacillati</taxon>
        <taxon>Bacillota</taxon>
        <taxon>Bacilli</taxon>
        <taxon>Bacillales</taxon>
        <taxon>Bacillaceae</taxon>
        <taxon>Compostibacillus</taxon>
    </lineage>
</organism>
<proteinExistence type="predicted"/>
<dbReference type="EMBL" id="BMEV01000032">
    <property type="protein sequence ID" value="GFZ77732.1"/>
    <property type="molecule type" value="Genomic_DNA"/>
</dbReference>
<evidence type="ECO:0000256" key="1">
    <source>
        <dbReference type="SAM" id="Phobius"/>
    </source>
</evidence>
<keyword evidence="1" id="KW-0812">Transmembrane</keyword>
<protein>
    <submittedName>
        <fullName evidence="2">Uncharacterized protein</fullName>
    </submittedName>
</protein>
<evidence type="ECO:0000313" key="2">
    <source>
        <dbReference type="EMBL" id="GFZ77732.1"/>
    </source>
</evidence>
<keyword evidence="1" id="KW-1133">Transmembrane helix</keyword>
<feature type="transmembrane region" description="Helical" evidence="1">
    <location>
        <begin position="6"/>
        <end position="22"/>
    </location>
</feature>
<reference evidence="2" key="2">
    <citation type="submission" date="2020-09" db="EMBL/GenBank/DDBJ databases">
        <authorList>
            <person name="Sun Q."/>
            <person name="Zhou Y."/>
        </authorList>
    </citation>
    <scope>NUCLEOTIDE SEQUENCE</scope>
    <source>
        <strain evidence="2">CGMCC 1.12360</strain>
    </source>
</reference>
<dbReference type="AlphaFoldDB" id="A0A8J2TKS5"/>
<evidence type="ECO:0000313" key="3">
    <source>
        <dbReference type="Proteomes" id="UP000602050"/>
    </source>
</evidence>
<name>A0A8J2TKS5_9BACI</name>
<keyword evidence="3" id="KW-1185">Reference proteome</keyword>
<keyword evidence="1" id="KW-0472">Membrane</keyword>
<dbReference type="RefSeq" id="WP_188392178.1">
    <property type="nucleotide sequence ID" value="NZ_BMEV01000032.1"/>
</dbReference>